<feature type="binding site" description="covalent" evidence="6">
    <location>
        <position position="341"/>
    </location>
    <ligand>
        <name>heme c</name>
        <dbReference type="ChEBI" id="CHEBI:61717"/>
    </ligand>
</feature>
<reference evidence="9 10" key="1">
    <citation type="submission" date="2020-07" db="EMBL/GenBank/DDBJ databases">
        <title>Novel species isolated from subtropical streams in China.</title>
        <authorList>
            <person name="Lu H."/>
        </authorList>
    </citation>
    <scope>NUCLEOTIDE SEQUENCE [LARGE SCALE GENOMIC DNA]</scope>
    <source>
        <strain evidence="9 10">LX20W</strain>
    </source>
</reference>
<evidence type="ECO:0000256" key="2">
    <source>
        <dbReference type="ARBA" id="ARBA00022617"/>
    </source>
</evidence>
<dbReference type="Gene3D" id="1.10.760.10">
    <property type="entry name" value="Cytochrome c-like domain"/>
    <property type="match status" value="2"/>
</dbReference>
<keyword evidence="4" id="KW-0249">Electron transport</keyword>
<dbReference type="Proteomes" id="UP000534388">
    <property type="component" value="Unassembled WGS sequence"/>
</dbReference>
<keyword evidence="3 6" id="KW-0479">Metal-binding</keyword>
<evidence type="ECO:0000256" key="7">
    <source>
        <dbReference type="SAM" id="SignalP"/>
    </source>
</evidence>
<dbReference type="InterPro" id="IPR036909">
    <property type="entry name" value="Cyt_c-like_dom_sf"/>
</dbReference>
<dbReference type="PANTHER" id="PTHR37823:SF4">
    <property type="entry name" value="MENAQUINOL-CYTOCHROME C REDUCTASE CYTOCHROME B_C SUBUNIT"/>
    <property type="match status" value="1"/>
</dbReference>
<proteinExistence type="predicted"/>
<dbReference type="PROSITE" id="PS51007">
    <property type="entry name" value="CYTC"/>
    <property type="match status" value="2"/>
</dbReference>
<organism evidence="9 10">
    <name type="scientific">Rugamonas brunnea</name>
    <dbReference type="NCBI Taxonomy" id="2758569"/>
    <lineage>
        <taxon>Bacteria</taxon>
        <taxon>Pseudomonadati</taxon>
        <taxon>Pseudomonadota</taxon>
        <taxon>Betaproteobacteria</taxon>
        <taxon>Burkholderiales</taxon>
        <taxon>Oxalobacteraceae</taxon>
        <taxon>Telluria group</taxon>
        <taxon>Rugamonas</taxon>
    </lineage>
</organism>
<keyword evidence="2 6" id="KW-0349">Heme</keyword>
<dbReference type="GO" id="GO:0005506">
    <property type="term" value="F:iron ion binding"/>
    <property type="evidence" value="ECO:0007669"/>
    <property type="project" value="InterPro"/>
</dbReference>
<dbReference type="InterPro" id="IPR002324">
    <property type="entry name" value="Cyt_c_ID"/>
</dbReference>
<feature type="signal peptide" evidence="7">
    <location>
        <begin position="1"/>
        <end position="24"/>
    </location>
</feature>
<evidence type="ECO:0000313" key="10">
    <source>
        <dbReference type="Proteomes" id="UP000534388"/>
    </source>
</evidence>
<dbReference type="Pfam" id="PF00034">
    <property type="entry name" value="Cytochrom_C"/>
    <property type="match status" value="2"/>
</dbReference>
<dbReference type="EMBL" id="JACEZT010000009">
    <property type="protein sequence ID" value="MBA5638380.1"/>
    <property type="molecule type" value="Genomic_DNA"/>
</dbReference>
<accession>A0A7W2ETM2</accession>
<evidence type="ECO:0000256" key="5">
    <source>
        <dbReference type="ARBA" id="ARBA00023004"/>
    </source>
</evidence>
<keyword evidence="10" id="KW-1185">Reference proteome</keyword>
<dbReference type="RefSeq" id="WP_182163884.1">
    <property type="nucleotide sequence ID" value="NZ_JACEZT010000009.1"/>
</dbReference>
<evidence type="ECO:0000256" key="1">
    <source>
        <dbReference type="ARBA" id="ARBA00022448"/>
    </source>
</evidence>
<keyword evidence="1" id="KW-0813">Transport</keyword>
<evidence type="ECO:0000313" key="9">
    <source>
        <dbReference type="EMBL" id="MBA5638380.1"/>
    </source>
</evidence>
<comment type="PTM">
    <text evidence="6">Binds 1 heme c group covalently per subunit.</text>
</comment>
<feature type="domain" description="Cytochrome c" evidence="8">
    <location>
        <begin position="278"/>
        <end position="363"/>
    </location>
</feature>
<protein>
    <submittedName>
        <fullName evidence="9">C-type cytochrome</fullName>
    </submittedName>
</protein>
<keyword evidence="7" id="KW-0732">Signal</keyword>
<name>A0A7W2ETM2_9BURK</name>
<feature type="domain" description="Cytochrome c" evidence="8">
    <location>
        <begin position="65"/>
        <end position="164"/>
    </location>
</feature>
<evidence type="ECO:0000256" key="3">
    <source>
        <dbReference type="ARBA" id="ARBA00022723"/>
    </source>
</evidence>
<dbReference type="SUPFAM" id="SSF46626">
    <property type="entry name" value="Cytochrome c"/>
    <property type="match status" value="2"/>
</dbReference>
<evidence type="ECO:0000259" key="8">
    <source>
        <dbReference type="PROSITE" id="PS51007"/>
    </source>
</evidence>
<evidence type="ECO:0000256" key="6">
    <source>
        <dbReference type="PIRSR" id="PIRSR602324-1"/>
    </source>
</evidence>
<dbReference type="InterPro" id="IPR009056">
    <property type="entry name" value="Cyt_c-like_dom"/>
</dbReference>
<feature type="chain" id="PRO_5031473741" evidence="7">
    <location>
        <begin position="25"/>
        <end position="364"/>
    </location>
</feature>
<dbReference type="PRINTS" id="PR00606">
    <property type="entry name" value="CYTCHROMECID"/>
</dbReference>
<dbReference type="InterPro" id="IPR051811">
    <property type="entry name" value="Cytochrome_c550/c551-like"/>
</dbReference>
<gene>
    <name evidence="9" type="ORF">H3H37_15080</name>
</gene>
<keyword evidence="5 6" id="KW-0408">Iron</keyword>
<sequence length="364" mass="37630">MSRFIKSALVFALAMAGAGWQAQAAPASAVTSTPTGLGRPATTAEVAAWDIDVRPDFKGLPKGSGTVAAGQVIWEGRCASCHGTFGESNEVFTPIVGGTTPDDIKTGHVAALKTGRQPQKTTLMKVATVSTLWDYINRAMPWTAPKSLKTDEVYAVLAYILNMGEIVPDDFTLSDQNIAEVQKRMPNRNGMETNHGMWDIKGKPDVHSVACMKNCPVEPGVRSTLPEPSRNAHGNIALQNRTFGPVRGADTTKPAPTAPVGSAAPAAATAAAAAAPVAAESAGLKLAKQNACVACHGITNKIVGPAFSDVAARYRGDAGAPAALAAKVRAGTGGTWGAIPMPAQASLKDDELQTLVAWVLGGAK</sequence>
<dbReference type="GO" id="GO:0020037">
    <property type="term" value="F:heme binding"/>
    <property type="evidence" value="ECO:0007669"/>
    <property type="project" value="InterPro"/>
</dbReference>
<dbReference type="GO" id="GO:0009055">
    <property type="term" value="F:electron transfer activity"/>
    <property type="evidence" value="ECO:0007669"/>
    <property type="project" value="InterPro"/>
</dbReference>
<comment type="caution">
    <text evidence="9">The sequence shown here is derived from an EMBL/GenBank/DDBJ whole genome shotgun (WGS) entry which is preliminary data.</text>
</comment>
<feature type="binding site" description="covalent" evidence="6">
    <location>
        <position position="292"/>
    </location>
    <ligand>
        <name>heme c</name>
        <dbReference type="ChEBI" id="CHEBI:61717"/>
    </ligand>
</feature>
<feature type="binding site" description="covalent" evidence="6">
    <location>
        <position position="296"/>
    </location>
    <ligand>
        <name>heme c</name>
        <dbReference type="ChEBI" id="CHEBI:61717"/>
    </ligand>
</feature>
<dbReference type="PANTHER" id="PTHR37823">
    <property type="entry name" value="CYTOCHROME C-553-LIKE"/>
    <property type="match status" value="1"/>
</dbReference>
<dbReference type="AlphaFoldDB" id="A0A7W2ETM2"/>
<evidence type="ECO:0000256" key="4">
    <source>
        <dbReference type="ARBA" id="ARBA00022982"/>
    </source>
</evidence>